<comment type="caution">
    <text evidence="2">The sequence shown here is derived from an EMBL/GenBank/DDBJ whole genome shotgun (WGS) entry which is preliminary data.</text>
</comment>
<dbReference type="EMBL" id="CAXDID020000007">
    <property type="protein sequence ID" value="CAL5976922.1"/>
    <property type="molecule type" value="Genomic_DNA"/>
</dbReference>
<evidence type="ECO:0000313" key="2">
    <source>
        <dbReference type="EMBL" id="CAI9962329.1"/>
    </source>
</evidence>
<gene>
    <name evidence="3" type="ORF">HINF_LOCUS4058</name>
    <name evidence="2" type="ORF">HINF_LOCUS49974</name>
</gene>
<keyword evidence="1" id="KW-1133">Transmembrane helix</keyword>
<keyword evidence="1" id="KW-0812">Transmembrane</keyword>
<organism evidence="2">
    <name type="scientific">Hexamita inflata</name>
    <dbReference type="NCBI Taxonomy" id="28002"/>
    <lineage>
        <taxon>Eukaryota</taxon>
        <taxon>Metamonada</taxon>
        <taxon>Diplomonadida</taxon>
        <taxon>Hexamitidae</taxon>
        <taxon>Hexamitinae</taxon>
        <taxon>Hexamita</taxon>
    </lineage>
</organism>
<evidence type="ECO:0000313" key="3">
    <source>
        <dbReference type="EMBL" id="CAL5976922.1"/>
    </source>
</evidence>
<sequence length="156" mass="18291">MLVSPTYLVPAAFFIQIRQCRFLKIIAGYKKLLRRVRGTFCIFSFLNGISQRIYISWRTQCPFKLNSAYNHLLQHRDTFLNNIMTINALEARQNYITRIIAWISWQMVRSTAETKRESENLWLQQLVAVIVNNILSLIIYSSLVIVLICIVIVLNH</sequence>
<name>A0AA86QZ35_9EUKA</name>
<dbReference type="EMBL" id="CATOUU010000952">
    <property type="protein sequence ID" value="CAI9962329.1"/>
    <property type="molecule type" value="Genomic_DNA"/>
</dbReference>
<keyword evidence="4" id="KW-1185">Reference proteome</keyword>
<dbReference type="AlphaFoldDB" id="A0AA86QZ35"/>
<evidence type="ECO:0000256" key="1">
    <source>
        <dbReference type="SAM" id="Phobius"/>
    </source>
</evidence>
<keyword evidence="1" id="KW-0472">Membrane</keyword>
<reference evidence="3 4" key="2">
    <citation type="submission" date="2024-07" db="EMBL/GenBank/DDBJ databases">
        <authorList>
            <person name="Akdeniz Z."/>
        </authorList>
    </citation>
    <scope>NUCLEOTIDE SEQUENCE [LARGE SCALE GENOMIC DNA]</scope>
</reference>
<protein>
    <submittedName>
        <fullName evidence="3">Hypothetical_protein</fullName>
    </submittedName>
</protein>
<accession>A0AA86QZ35</accession>
<evidence type="ECO:0000313" key="4">
    <source>
        <dbReference type="Proteomes" id="UP001642409"/>
    </source>
</evidence>
<proteinExistence type="predicted"/>
<reference evidence="2" key="1">
    <citation type="submission" date="2023-06" db="EMBL/GenBank/DDBJ databases">
        <authorList>
            <person name="Kurt Z."/>
        </authorList>
    </citation>
    <scope>NUCLEOTIDE SEQUENCE</scope>
</reference>
<dbReference type="Proteomes" id="UP001642409">
    <property type="component" value="Unassembled WGS sequence"/>
</dbReference>
<feature type="transmembrane region" description="Helical" evidence="1">
    <location>
        <begin position="126"/>
        <end position="154"/>
    </location>
</feature>